<keyword evidence="3" id="KW-1185">Reference proteome</keyword>
<evidence type="ECO:0000313" key="3">
    <source>
        <dbReference type="Proteomes" id="UP000569914"/>
    </source>
</evidence>
<feature type="region of interest" description="Disordered" evidence="1">
    <location>
        <begin position="39"/>
        <end position="74"/>
    </location>
</feature>
<name>A0A7Y9I4J6_9ACTN</name>
<comment type="caution">
    <text evidence="2">The sequence shown here is derived from an EMBL/GenBank/DDBJ whole genome shotgun (WGS) entry which is preliminary data.</text>
</comment>
<dbReference type="EMBL" id="JACCBU010000001">
    <property type="protein sequence ID" value="NYE70062.1"/>
    <property type="molecule type" value="Genomic_DNA"/>
</dbReference>
<protein>
    <recommendedName>
        <fullName evidence="4">DUF2188 domain-containing protein</fullName>
    </recommendedName>
</protein>
<dbReference type="Proteomes" id="UP000569914">
    <property type="component" value="Unassembled WGS sequence"/>
</dbReference>
<gene>
    <name evidence="2" type="ORF">BKA15_001391</name>
</gene>
<proteinExistence type="predicted"/>
<dbReference type="Pfam" id="PF09954">
    <property type="entry name" value="DUF2188"/>
    <property type="match status" value="1"/>
</dbReference>
<sequence>MMDRTVLHVVPRSGHWHVEKDEVGVATSDTKEKAVELAREAAGRSKPSQVVVHGEDGQIQDEFTYQDDPFPPRG</sequence>
<organism evidence="2 3">
    <name type="scientific">Microlunatus parietis</name>
    <dbReference type="NCBI Taxonomy" id="682979"/>
    <lineage>
        <taxon>Bacteria</taxon>
        <taxon>Bacillati</taxon>
        <taxon>Actinomycetota</taxon>
        <taxon>Actinomycetes</taxon>
        <taxon>Propionibacteriales</taxon>
        <taxon>Propionibacteriaceae</taxon>
        <taxon>Microlunatus</taxon>
    </lineage>
</organism>
<evidence type="ECO:0000256" key="1">
    <source>
        <dbReference type="SAM" id="MobiDB-lite"/>
    </source>
</evidence>
<accession>A0A7Y9I4J6</accession>
<reference evidence="2 3" key="1">
    <citation type="submission" date="2020-07" db="EMBL/GenBank/DDBJ databases">
        <title>Sequencing the genomes of 1000 actinobacteria strains.</title>
        <authorList>
            <person name="Klenk H.-P."/>
        </authorList>
    </citation>
    <scope>NUCLEOTIDE SEQUENCE [LARGE SCALE GENOMIC DNA]</scope>
    <source>
        <strain evidence="2 3">DSM 22083</strain>
    </source>
</reference>
<dbReference type="InterPro" id="IPR018691">
    <property type="entry name" value="DUF2188"/>
</dbReference>
<evidence type="ECO:0008006" key="4">
    <source>
        <dbReference type="Google" id="ProtNLM"/>
    </source>
</evidence>
<evidence type="ECO:0000313" key="2">
    <source>
        <dbReference type="EMBL" id="NYE70062.1"/>
    </source>
</evidence>
<dbReference type="AlphaFoldDB" id="A0A7Y9I4J6"/>